<sequence length="102" mass="11510">MPIIASLLTEPGAFDAELEIYRCTTVQQNVEGAKRPFEILSPASTNYPKANVYHAFTYTPKGYVSIKLKIHLIFLLVTKKCSLELWIGHFLHYSPGQPQLSD</sequence>
<organism evidence="1 2">
    <name type="scientific">Elasticomyces elasticus</name>
    <dbReference type="NCBI Taxonomy" id="574655"/>
    <lineage>
        <taxon>Eukaryota</taxon>
        <taxon>Fungi</taxon>
        <taxon>Dikarya</taxon>
        <taxon>Ascomycota</taxon>
        <taxon>Pezizomycotina</taxon>
        <taxon>Dothideomycetes</taxon>
        <taxon>Dothideomycetidae</taxon>
        <taxon>Mycosphaerellales</taxon>
        <taxon>Teratosphaeriaceae</taxon>
        <taxon>Elasticomyces</taxon>
    </lineage>
</organism>
<name>A0AAN7WDC9_9PEZI</name>
<dbReference type="AlphaFoldDB" id="A0AAN7WDC9"/>
<evidence type="ECO:0000313" key="1">
    <source>
        <dbReference type="EMBL" id="KAK5701829.1"/>
    </source>
</evidence>
<gene>
    <name evidence="1" type="ORF">LTR97_004647</name>
</gene>
<dbReference type="Proteomes" id="UP001310594">
    <property type="component" value="Unassembled WGS sequence"/>
</dbReference>
<accession>A0AAN7WDC9</accession>
<proteinExistence type="predicted"/>
<dbReference type="EMBL" id="JAVRQU010000006">
    <property type="protein sequence ID" value="KAK5701829.1"/>
    <property type="molecule type" value="Genomic_DNA"/>
</dbReference>
<protein>
    <submittedName>
        <fullName evidence="1">Uncharacterized protein</fullName>
    </submittedName>
</protein>
<evidence type="ECO:0000313" key="2">
    <source>
        <dbReference type="Proteomes" id="UP001310594"/>
    </source>
</evidence>
<comment type="caution">
    <text evidence="1">The sequence shown here is derived from an EMBL/GenBank/DDBJ whole genome shotgun (WGS) entry which is preliminary data.</text>
</comment>
<reference evidence="1" key="1">
    <citation type="submission" date="2023-08" db="EMBL/GenBank/DDBJ databases">
        <title>Black Yeasts Isolated from many extreme environments.</title>
        <authorList>
            <person name="Coleine C."/>
            <person name="Stajich J.E."/>
            <person name="Selbmann L."/>
        </authorList>
    </citation>
    <scope>NUCLEOTIDE SEQUENCE</scope>
    <source>
        <strain evidence="1">CCFEE 5810</strain>
    </source>
</reference>